<comment type="similarity">
    <text evidence="2 6">Belongs to the FKBP-type PPIase family.</text>
</comment>
<evidence type="ECO:0000259" key="8">
    <source>
        <dbReference type="PROSITE" id="PS50059"/>
    </source>
</evidence>
<keyword evidence="7" id="KW-0175">Coiled coil</keyword>
<feature type="coiled-coil region" evidence="7">
    <location>
        <begin position="77"/>
        <end position="104"/>
    </location>
</feature>
<dbReference type="PANTHER" id="PTHR43811">
    <property type="entry name" value="FKBP-TYPE PEPTIDYL-PROLYL CIS-TRANS ISOMERASE FKPA"/>
    <property type="match status" value="1"/>
</dbReference>
<evidence type="ECO:0000256" key="4">
    <source>
        <dbReference type="ARBA" id="ARBA00023235"/>
    </source>
</evidence>
<dbReference type="InterPro" id="IPR000774">
    <property type="entry name" value="PPIase_FKBP_N"/>
</dbReference>
<keyword evidence="10" id="KW-1185">Reference proteome</keyword>
<dbReference type="Proteomes" id="UP000515808">
    <property type="component" value="Chromosome"/>
</dbReference>
<evidence type="ECO:0000256" key="2">
    <source>
        <dbReference type="ARBA" id="ARBA00006577"/>
    </source>
</evidence>
<dbReference type="EMBL" id="CP060695">
    <property type="protein sequence ID" value="QNM86195.1"/>
    <property type="molecule type" value="Genomic_DNA"/>
</dbReference>
<evidence type="ECO:0000256" key="1">
    <source>
        <dbReference type="ARBA" id="ARBA00000971"/>
    </source>
</evidence>
<dbReference type="Pfam" id="PF01346">
    <property type="entry name" value="FKBP_N"/>
    <property type="match status" value="1"/>
</dbReference>
<protein>
    <recommendedName>
        <fullName evidence="6">Peptidyl-prolyl cis-trans isomerase</fullName>
        <ecNumber evidence="6">5.2.1.8</ecNumber>
    </recommendedName>
</protein>
<accession>A0A7G9LC46</accession>
<evidence type="ECO:0000256" key="6">
    <source>
        <dbReference type="RuleBase" id="RU003915"/>
    </source>
</evidence>
<dbReference type="InterPro" id="IPR036944">
    <property type="entry name" value="PPIase_FKBP_N_sf"/>
</dbReference>
<gene>
    <name evidence="9" type="ORF">H9W90_03485</name>
</gene>
<reference evidence="9 10" key="1">
    <citation type="submission" date="2020-08" db="EMBL/GenBank/DDBJ databases">
        <title>Polaribacter sp. L12M9 isolated from gut of the Korean scallop.</title>
        <authorList>
            <person name="Jeong Y.S."/>
        </authorList>
    </citation>
    <scope>NUCLEOTIDE SEQUENCE [LARGE SCALE GENOMIC DNA]</scope>
    <source>
        <strain evidence="9 10">L12M9</strain>
    </source>
</reference>
<organism evidence="9 10">
    <name type="scientific">Polaribacter pectinis</name>
    <dbReference type="NCBI Taxonomy" id="2738844"/>
    <lineage>
        <taxon>Bacteria</taxon>
        <taxon>Pseudomonadati</taxon>
        <taxon>Bacteroidota</taxon>
        <taxon>Flavobacteriia</taxon>
        <taxon>Flavobacteriales</taxon>
        <taxon>Flavobacteriaceae</taxon>
    </lineage>
</organism>
<dbReference type="InterPro" id="IPR046357">
    <property type="entry name" value="PPIase_dom_sf"/>
</dbReference>
<dbReference type="PROSITE" id="PS50059">
    <property type="entry name" value="FKBP_PPIASE"/>
    <property type="match status" value="1"/>
</dbReference>
<comment type="catalytic activity">
    <reaction evidence="1 5 6">
        <text>[protein]-peptidylproline (omega=180) = [protein]-peptidylproline (omega=0)</text>
        <dbReference type="Rhea" id="RHEA:16237"/>
        <dbReference type="Rhea" id="RHEA-COMP:10747"/>
        <dbReference type="Rhea" id="RHEA-COMP:10748"/>
        <dbReference type="ChEBI" id="CHEBI:83833"/>
        <dbReference type="ChEBI" id="CHEBI:83834"/>
        <dbReference type="EC" id="5.2.1.8"/>
    </reaction>
</comment>
<dbReference type="GO" id="GO:0003755">
    <property type="term" value="F:peptidyl-prolyl cis-trans isomerase activity"/>
    <property type="evidence" value="ECO:0007669"/>
    <property type="project" value="UniProtKB-UniRule"/>
</dbReference>
<sequence>MKIIKYTLAVAISATLFSCGNQVKEVKSLETDIDSVSYAIGLTMSGQLKNGFKEVNKDILTQAIRNGLDSTNLLIENKDVQNIIRNYFQKVQEAKKQEELAKSEVYKTEGVAFLEANKTKEGVKTTDSGLQYIVLKEGTGEKPGPTTKVKLHYHGTTIDGTVFDSSVDKGKPYELAVNQFVKGFGEGLQLMKEGAKFKFFIPQELAYGATPRPGIIKPYMALIFEVELLEVKK</sequence>
<evidence type="ECO:0000313" key="9">
    <source>
        <dbReference type="EMBL" id="QNM86195.1"/>
    </source>
</evidence>
<dbReference type="PANTHER" id="PTHR43811:SF19">
    <property type="entry name" value="39 KDA FK506-BINDING NUCLEAR PROTEIN"/>
    <property type="match status" value="1"/>
</dbReference>
<dbReference type="RefSeq" id="WP_187483077.1">
    <property type="nucleotide sequence ID" value="NZ_CP060695.1"/>
</dbReference>
<evidence type="ECO:0000256" key="7">
    <source>
        <dbReference type="SAM" id="Coils"/>
    </source>
</evidence>
<dbReference type="GO" id="GO:0006457">
    <property type="term" value="P:protein folding"/>
    <property type="evidence" value="ECO:0007669"/>
    <property type="project" value="InterPro"/>
</dbReference>
<dbReference type="Pfam" id="PF00254">
    <property type="entry name" value="FKBP_C"/>
    <property type="match status" value="1"/>
</dbReference>
<keyword evidence="3 5" id="KW-0697">Rotamase</keyword>
<dbReference type="Gene3D" id="3.10.50.40">
    <property type="match status" value="1"/>
</dbReference>
<dbReference type="InterPro" id="IPR001179">
    <property type="entry name" value="PPIase_FKBP_dom"/>
</dbReference>
<dbReference type="SUPFAM" id="SSF54534">
    <property type="entry name" value="FKBP-like"/>
    <property type="match status" value="1"/>
</dbReference>
<feature type="domain" description="PPIase FKBP-type" evidence="8">
    <location>
        <begin position="146"/>
        <end position="232"/>
    </location>
</feature>
<proteinExistence type="inferred from homology"/>
<evidence type="ECO:0000256" key="3">
    <source>
        <dbReference type="ARBA" id="ARBA00023110"/>
    </source>
</evidence>
<dbReference type="PROSITE" id="PS51257">
    <property type="entry name" value="PROKAR_LIPOPROTEIN"/>
    <property type="match status" value="1"/>
</dbReference>
<evidence type="ECO:0000313" key="10">
    <source>
        <dbReference type="Proteomes" id="UP000515808"/>
    </source>
</evidence>
<evidence type="ECO:0000256" key="5">
    <source>
        <dbReference type="PROSITE-ProRule" id="PRU00277"/>
    </source>
</evidence>
<keyword evidence="4 5" id="KW-0413">Isomerase</keyword>
<dbReference type="AlphaFoldDB" id="A0A7G9LC46"/>
<dbReference type="EC" id="5.2.1.8" evidence="6"/>
<name>A0A7G9LC46_9FLAO</name>
<dbReference type="Gene3D" id="1.10.287.460">
    <property type="entry name" value="Peptidyl-prolyl cis-trans isomerase, FKBP-type, N-terminal domain"/>
    <property type="match status" value="1"/>
</dbReference>
<dbReference type="KEGG" id="ppec:H9W90_03485"/>